<dbReference type="PANTHER" id="PTHR33452">
    <property type="entry name" value="OXIDOREDUCTASE CATD-RELATED"/>
    <property type="match status" value="1"/>
</dbReference>
<comment type="similarity">
    <text evidence="2">Belongs to the DoxX family.</text>
</comment>
<dbReference type="Proteomes" id="UP000324611">
    <property type="component" value="Unassembled WGS sequence"/>
</dbReference>
<protein>
    <submittedName>
        <fullName evidence="8">DoxX family membrane protein</fullName>
    </submittedName>
</protein>
<keyword evidence="4 7" id="KW-0812">Transmembrane</keyword>
<comment type="subcellular location">
    <subcellularLocation>
        <location evidence="1">Cell membrane</location>
        <topology evidence="1">Multi-pass membrane protein</topology>
    </subcellularLocation>
</comment>
<keyword evidence="3" id="KW-1003">Cell membrane</keyword>
<evidence type="ECO:0000313" key="9">
    <source>
        <dbReference type="Proteomes" id="UP000324611"/>
    </source>
</evidence>
<feature type="transmembrane region" description="Helical" evidence="7">
    <location>
        <begin position="88"/>
        <end position="108"/>
    </location>
</feature>
<evidence type="ECO:0000256" key="7">
    <source>
        <dbReference type="SAM" id="Phobius"/>
    </source>
</evidence>
<keyword evidence="5 7" id="KW-1133">Transmembrane helix</keyword>
<evidence type="ECO:0000256" key="3">
    <source>
        <dbReference type="ARBA" id="ARBA00022475"/>
    </source>
</evidence>
<dbReference type="Pfam" id="PF07681">
    <property type="entry name" value="DoxX"/>
    <property type="match status" value="1"/>
</dbReference>
<organism evidence="8 9">
    <name type="scientific">Chitinophaga agrisoli</name>
    <dbReference type="NCBI Taxonomy" id="2607653"/>
    <lineage>
        <taxon>Bacteria</taxon>
        <taxon>Pseudomonadati</taxon>
        <taxon>Bacteroidota</taxon>
        <taxon>Chitinophagia</taxon>
        <taxon>Chitinophagales</taxon>
        <taxon>Chitinophagaceae</taxon>
        <taxon>Chitinophaga</taxon>
    </lineage>
</organism>
<dbReference type="RefSeq" id="WP_149837384.1">
    <property type="nucleotide sequence ID" value="NZ_VUOC01000002.1"/>
</dbReference>
<reference evidence="8 9" key="2">
    <citation type="submission" date="2019-09" db="EMBL/GenBank/DDBJ databases">
        <authorList>
            <person name="Jin C."/>
        </authorList>
    </citation>
    <scope>NUCLEOTIDE SEQUENCE [LARGE SCALE GENOMIC DNA]</scope>
    <source>
        <strain evidence="8 9">BN140078</strain>
    </source>
</reference>
<dbReference type="InterPro" id="IPR051907">
    <property type="entry name" value="DoxX-like_oxidoreductase"/>
</dbReference>
<proteinExistence type="inferred from homology"/>
<evidence type="ECO:0000256" key="4">
    <source>
        <dbReference type="ARBA" id="ARBA00022692"/>
    </source>
</evidence>
<dbReference type="AlphaFoldDB" id="A0A5B2VVX3"/>
<reference evidence="8 9" key="1">
    <citation type="submission" date="2019-09" db="EMBL/GenBank/DDBJ databases">
        <title>Chitinophaga ginsengihumi sp. nov., isolated from soil of ginseng rhizosphere.</title>
        <authorList>
            <person name="Lee J."/>
        </authorList>
    </citation>
    <scope>NUCLEOTIDE SEQUENCE [LARGE SCALE GENOMIC DNA]</scope>
    <source>
        <strain evidence="8 9">BN140078</strain>
    </source>
</reference>
<sequence length="145" mass="15902">MNLLQQIETWGDRHHPKWLDVIRMCLGIFLFYMGVLFIQNRDALTALINEKPFLTVVSFGLGHLIVFAHLAGGLLLALGLLTRVAALANIPVLLGAVLFVHSPTGLFATYSQPGLSILVLLLLILFLVEGGGPLSLDTYMRRHAS</sequence>
<evidence type="ECO:0000256" key="5">
    <source>
        <dbReference type="ARBA" id="ARBA00022989"/>
    </source>
</evidence>
<feature type="transmembrane region" description="Helical" evidence="7">
    <location>
        <begin position="114"/>
        <end position="136"/>
    </location>
</feature>
<name>A0A5B2VVX3_9BACT</name>
<feature type="transmembrane region" description="Helical" evidence="7">
    <location>
        <begin position="21"/>
        <end position="39"/>
    </location>
</feature>
<dbReference type="GO" id="GO:0005886">
    <property type="term" value="C:plasma membrane"/>
    <property type="evidence" value="ECO:0007669"/>
    <property type="project" value="UniProtKB-SubCell"/>
</dbReference>
<keyword evidence="6 7" id="KW-0472">Membrane</keyword>
<accession>A0A5B2VVX3</accession>
<gene>
    <name evidence="8" type="ORF">F0L74_08205</name>
</gene>
<evidence type="ECO:0000256" key="2">
    <source>
        <dbReference type="ARBA" id="ARBA00006679"/>
    </source>
</evidence>
<dbReference type="InterPro" id="IPR032808">
    <property type="entry name" value="DoxX"/>
</dbReference>
<dbReference type="EMBL" id="VUOC01000002">
    <property type="protein sequence ID" value="KAA2242512.1"/>
    <property type="molecule type" value="Genomic_DNA"/>
</dbReference>
<evidence type="ECO:0000256" key="6">
    <source>
        <dbReference type="ARBA" id="ARBA00023136"/>
    </source>
</evidence>
<feature type="transmembrane region" description="Helical" evidence="7">
    <location>
        <begin position="59"/>
        <end position="81"/>
    </location>
</feature>
<evidence type="ECO:0000256" key="1">
    <source>
        <dbReference type="ARBA" id="ARBA00004651"/>
    </source>
</evidence>
<evidence type="ECO:0000313" key="8">
    <source>
        <dbReference type="EMBL" id="KAA2242512.1"/>
    </source>
</evidence>
<dbReference type="PANTHER" id="PTHR33452:SF1">
    <property type="entry name" value="INNER MEMBRANE PROTEIN YPHA-RELATED"/>
    <property type="match status" value="1"/>
</dbReference>
<comment type="caution">
    <text evidence="8">The sequence shown here is derived from an EMBL/GenBank/DDBJ whole genome shotgun (WGS) entry which is preliminary data.</text>
</comment>
<keyword evidence="9" id="KW-1185">Reference proteome</keyword>